<dbReference type="Proteomes" id="UP000198518">
    <property type="component" value="Unassembled WGS sequence"/>
</dbReference>
<keyword evidence="3" id="KW-1185">Reference proteome</keyword>
<dbReference type="InterPro" id="IPR040624">
    <property type="entry name" value="HalOD1"/>
</dbReference>
<dbReference type="OrthoDB" id="221929at2157"/>
<evidence type="ECO:0000259" key="1">
    <source>
        <dbReference type="Pfam" id="PF18545"/>
    </source>
</evidence>
<feature type="domain" description="Halobacterial output" evidence="1">
    <location>
        <begin position="2"/>
        <end position="67"/>
    </location>
</feature>
<gene>
    <name evidence="2" type="ORF">SAMN04487945_0753</name>
</gene>
<name>A0A1I0NBT3_9EURY</name>
<protein>
    <recommendedName>
        <fullName evidence="1">Halobacterial output domain-containing protein</fullName>
    </recommendedName>
</protein>
<dbReference type="EMBL" id="FOJA01000001">
    <property type="protein sequence ID" value="SEV98701.1"/>
    <property type="molecule type" value="Genomic_DNA"/>
</dbReference>
<proteinExistence type="predicted"/>
<evidence type="ECO:0000313" key="2">
    <source>
        <dbReference type="EMBL" id="SEV98701.1"/>
    </source>
</evidence>
<reference evidence="2 3" key="1">
    <citation type="submission" date="2016-10" db="EMBL/GenBank/DDBJ databases">
        <authorList>
            <person name="de Groot N.N."/>
        </authorList>
    </citation>
    <scope>NUCLEOTIDE SEQUENCE [LARGE SCALE GENOMIC DNA]</scope>
    <source>
        <strain evidence="2 3">CGMCC 1.5337</strain>
    </source>
</reference>
<evidence type="ECO:0000313" key="3">
    <source>
        <dbReference type="Proteomes" id="UP000198518"/>
    </source>
</evidence>
<dbReference type="RefSeq" id="WP_089668051.1">
    <property type="nucleotide sequence ID" value="NZ_FOJA01000001.1"/>
</dbReference>
<dbReference type="AlphaFoldDB" id="A0A1I0NBT3"/>
<sequence>MSASPSEQILTRIAARRDSDVVDLPPLYDSIDPEKLDAVVQSLDDGHLSFTYAGFAVKVTSDGDVALSRRASTTWS</sequence>
<organism evidence="2 3">
    <name type="scientific">Halobacterium jilantaiense</name>
    <dbReference type="NCBI Taxonomy" id="355548"/>
    <lineage>
        <taxon>Archaea</taxon>
        <taxon>Methanobacteriati</taxon>
        <taxon>Methanobacteriota</taxon>
        <taxon>Stenosarchaea group</taxon>
        <taxon>Halobacteria</taxon>
        <taxon>Halobacteriales</taxon>
        <taxon>Halobacteriaceae</taxon>
        <taxon>Halobacterium</taxon>
    </lineage>
</organism>
<dbReference type="Pfam" id="PF18545">
    <property type="entry name" value="HalOD1"/>
    <property type="match status" value="1"/>
</dbReference>
<accession>A0A1I0NBT3</accession>